<evidence type="ECO:0000256" key="2">
    <source>
        <dbReference type="SAM" id="Phobius"/>
    </source>
</evidence>
<reference evidence="3" key="1">
    <citation type="journal article" date="2020" name="Nature">
        <title>Giant virus diversity and host interactions through global metagenomics.</title>
        <authorList>
            <person name="Schulz F."/>
            <person name="Roux S."/>
            <person name="Paez-Espino D."/>
            <person name="Jungbluth S."/>
            <person name="Walsh D.A."/>
            <person name="Denef V.J."/>
            <person name="McMahon K.D."/>
            <person name="Konstantinidis K.T."/>
            <person name="Eloe-Fadrosh E.A."/>
            <person name="Kyrpides N.C."/>
            <person name="Woyke T."/>
        </authorList>
    </citation>
    <scope>NUCLEOTIDE SEQUENCE</scope>
    <source>
        <strain evidence="3">GVMAG-M-3300023179-138</strain>
    </source>
</reference>
<sequence length="74" mass="8461">MESVTTALSGAKDLLLENYMLWAGLFVIILAFGVYVYLTPSSVDFFKNPKSMEQKHEPAQIPPPELEEDEERRE</sequence>
<feature type="transmembrane region" description="Helical" evidence="2">
    <location>
        <begin position="20"/>
        <end position="38"/>
    </location>
</feature>
<keyword evidence="2" id="KW-0812">Transmembrane</keyword>
<keyword evidence="2" id="KW-0472">Membrane</keyword>
<dbReference type="AlphaFoldDB" id="A0A6C0E7Y2"/>
<proteinExistence type="predicted"/>
<dbReference type="EMBL" id="MN739744">
    <property type="protein sequence ID" value="QHT24359.1"/>
    <property type="molecule type" value="Genomic_DNA"/>
</dbReference>
<organism evidence="3">
    <name type="scientific">viral metagenome</name>
    <dbReference type="NCBI Taxonomy" id="1070528"/>
    <lineage>
        <taxon>unclassified sequences</taxon>
        <taxon>metagenomes</taxon>
        <taxon>organismal metagenomes</taxon>
    </lineage>
</organism>
<feature type="region of interest" description="Disordered" evidence="1">
    <location>
        <begin position="52"/>
        <end position="74"/>
    </location>
</feature>
<feature type="compositionally biased region" description="Acidic residues" evidence="1">
    <location>
        <begin position="65"/>
        <end position="74"/>
    </location>
</feature>
<protein>
    <submittedName>
        <fullName evidence="3">Uncharacterized protein</fullName>
    </submittedName>
</protein>
<name>A0A6C0E7Y2_9ZZZZ</name>
<keyword evidence="2" id="KW-1133">Transmembrane helix</keyword>
<evidence type="ECO:0000313" key="3">
    <source>
        <dbReference type="EMBL" id="QHT24359.1"/>
    </source>
</evidence>
<evidence type="ECO:0000256" key="1">
    <source>
        <dbReference type="SAM" id="MobiDB-lite"/>
    </source>
</evidence>
<accession>A0A6C0E7Y2</accession>